<keyword evidence="2 7" id="KW-0813">Transport</keyword>
<evidence type="ECO:0000313" key="9">
    <source>
        <dbReference type="EMBL" id="MBI4922345.1"/>
    </source>
</evidence>
<feature type="transmembrane region" description="Helical" evidence="7">
    <location>
        <begin position="79"/>
        <end position="102"/>
    </location>
</feature>
<feature type="transmembrane region" description="Helical" evidence="7">
    <location>
        <begin position="114"/>
        <end position="136"/>
    </location>
</feature>
<dbReference type="InterPro" id="IPR035906">
    <property type="entry name" value="MetI-like_sf"/>
</dbReference>
<dbReference type="GO" id="GO:0055085">
    <property type="term" value="P:transmembrane transport"/>
    <property type="evidence" value="ECO:0007669"/>
    <property type="project" value="InterPro"/>
</dbReference>
<evidence type="ECO:0000313" key="10">
    <source>
        <dbReference type="Proteomes" id="UP000782610"/>
    </source>
</evidence>
<gene>
    <name evidence="9" type="ORF">HY834_11390</name>
</gene>
<dbReference type="GO" id="GO:0005886">
    <property type="term" value="C:plasma membrane"/>
    <property type="evidence" value="ECO:0007669"/>
    <property type="project" value="UniProtKB-SubCell"/>
</dbReference>
<protein>
    <submittedName>
        <fullName evidence="9">ABC transporter permease</fullName>
    </submittedName>
</protein>
<dbReference type="Pfam" id="PF00528">
    <property type="entry name" value="BPD_transp_1"/>
    <property type="match status" value="1"/>
</dbReference>
<dbReference type="SUPFAM" id="SSF161098">
    <property type="entry name" value="MetI-like"/>
    <property type="match status" value="1"/>
</dbReference>
<keyword evidence="5 7" id="KW-1133">Transmembrane helix</keyword>
<feature type="transmembrane region" description="Helical" evidence="7">
    <location>
        <begin position="217"/>
        <end position="235"/>
    </location>
</feature>
<dbReference type="PANTHER" id="PTHR43386:SF25">
    <property type="entry name" value="PEPTIDE ABC TRANSPORTER PERMEASE PROTEIN"/>
    <property type="match status" value="1"/>
</dbReference>
<feature type="transmembrane region" description="Helical" evidence="7">
    <location>
        <begin position="142"/>
        <end position="160"/>
    </location>
</feature>
<dbReference type="AlphaFoldDB" id="A0A933L4T1"/>
<evidence type="ECO:0000256" key="2">
    <source>
        <dbReference type="ARBA" id="ARBA00022448"/>
    </source>
</evidence>
<reference evidence="9" key="1">
    <citation type="submission" date="2020-07" db="EMBL/GenBank/DDBJ databases">
        <title>Huge and variable diversity of episymbiotic CPR bacteria and DPANN archaea in groundwater ecosystems.</title>
        <authorList>
            <person name="He C.Y."/>
            <person name="Keren R."/>
            <person name="Whittaker M."/>
            <person name="Farag I.F."/>
            <person name="Doudna J."/>
            <person name="Cate J.H.D."/>
            <person name="Banfield J.F."/>
        </authorList>
    </citation>
    <scope>NUCLEOTIDE SEQUENCE</scope>
    <source>
        <strain evidence="9">NC_groundwater_1586_Pr3_B-0.1um_66_15</strain>
    </source>
</reference>
<evidence type="ECO:0000256" key="5">
    <source>
        <dbReference type="ARBA" id="ARBA00022989"/>
    </source>
</evidence>
<evidence type="ECO:0000259" key="8">
    <source>
        <dbReference type="PROSITE" id="PS50928"/>
    </source>
</evidence>
<feature type="domain" description="ABC transmembrane type-1" evidence="8">
    <location>
        <begin position="78"/>
        <end position="267"/>
    </location>
</feature>
<comment type="subcellular location">
    <subcellularLocation>
        <location evidence="1 7">Cell membrane</location>
        <topology evidence="1 7">Multi-pass membrane protein</topology>
    </subcellularLocation>
</comment>
<dbReference type="PANTHER" id="PTHR43386">
    <property type="entry name" value="OLIGOPEPTIDE TRANSPORT SYSTEM PERMEASE PROTEIN APPC"/>
    <property type="match status" value="1"/>
</dbReference>
<organism evidence="9 10">
    <name type="scientific">Devosia nanyangense</name>
    <dbReference type="NCBI Taxonomy" id="1228055"/>
    <lineage>
        <taxon>Bacteria</taxon>
        <taxon>Pseudomonadati</taxon>
        <taxon>Pseudomonadota</taxon>
        <taxon>Alphaproteobacteria</taxon>
        <taxon>Hyphomicrobiales</taxon>
        <taxon>Devosiaceae</taxon>
        <taxon>Devosia</taxon>
    </lineage>
</organism>
<evidence type="ECO:0000256" key="7">
    <source>
        <dbReference type="RuleBase" id="RU363032"/>
    </source>
</evidence>
<evidence type="ECO:0000256" key="1">
    <source>
        <dbReference type="ARBA" id="ARBA00004651"/>
    </source>
</evidence>
<sequence length="288" mass="29341">MSDIAATPQTGGRRYRALRTGVVLSLLLLLVGFVSIVWTPYPIDAINVGAALQEPGAAHWLGTDHLGRDLLSLLMKGTLTSFIVAAIAVAFGAAIGIPLGLLAAHWGGLADQAVLRATGFLFVFPALVTAVLLATVAGPSEVVVMAAVGLVNVPVFARVARGAWLERKAVDYAAAARLAGLGGWDIVVVHLLPGLVAVLLAQATVQLGVGVLAEATLSYVGLGALPPTASLGLMLKDAQSYALLKPALMLLPGAMIVLIVVSVGLAADGIRGMLERRSGANGADRGAA</sequence>
<dbReference type="InterPro" id="IPR050366">
    <property type="entry name" value="BP-dependent_transpt_permease"/>
</dbReference>
<evidence type="ECO:0000256" key="4">
    <source>
        <dbReference type="ARBA" id="ARBA00022692"/>
    </source>
</evidence>
<feature type="transmembrane region" description="Helical" evidence="7">
    <location>
        <begin position="21"/>
        <end position="41"/>
    </location>
</feature>
<dbReference type="Gene3D" id="1.10.3720.10">
    <property type="entry name" value="MetI-like"/>
    <property type="match status" value="1"/>
</dbReference>
<keyword evidence="3" id="KW-1003">Cell membrane</keyword>
<comment type="similarity">
    <text evidence="7">Belongs to the binding-protein-dependent transport system permease family.</text>
</comment>
<keyword evidence="4 7" id="KW-0812">Transmembrane</keyword>
<name>A0A933L4T1_9HYPH</name>
<keyword evidence="6 7" id="KW-0472">Membrane</keyword>
<dbReference type="Proteomes" id="UP000782610">
    <property type="component" value="Unassembled WGS sequence"/>
</dbReference>
<dbReference type="EMBL" id="JACRAF010000030">
    <property type="protein sequence ID" value="MBI4922345.1"/>
    <property type="molecule type" value="Genomic_DNA"/>
</dbReference>
<proteinExistence type="inferred from homology"/>
<comment type="caution">
    <text evidence="9">The sequence shown here is derived from an EMBL/GenBank/DDBJ whole genome shotgun (WGS) entry which is preliminary data.</text>
</comment>
<evidence type="ECO:0000256" key="3">
    <source>
        <dbReference type="ARBA" id="ARBA00022475"/>
    </source>
</evidence>
<evidence type="ECO:0000256" key="6">
    <source>
        <dbReference type="ARBA" id="ARBA00023136"/>
    </source>
</evidence>
<dbReference type="CDD" id="cd06261">
    <property type="entry name" value="TM_PBP2"/>
    <property type="match status" value="1"/>
</dbReference>
<feature type="transmembrane region" description="Helical" evidence="7">
    <location>
        <begin position="181"/>
        <end position="205"/>
    </location>
</feature>
<dbReference type="InterPro" id="IPR000515">
    <property type="entry name" value="MetI-like"/>
</dbReference>
<accession>A0A933L4T1</accession>
<dbReference type="PROSITE" id="PS50928">
    <property type="entry name" value="ABC_TM1"/>
    <property type="match status" value="1"/>
</dbReference>
<feature type="transmembrane region" description="Helical" evidence="7">
    <location>
        <begin position="247"/>
        <end position="267"/>
    </location>
</feature>